<dbReference type="AlphaFoldDB" id="A0A0A1UEA2"/>
<feature type="compositionally biased region" description="Basic and acidic residues" evidence="1">
    <location>
        <begin position="157"/>
        <end position="166"/>
    </location>
</feature>
<feature type="transmembrane region" description="Helical" evidence="2">
    <location>
        <begin position="380"/>
        <end position="397"/>
    </location>
</feature>
<keyword evidence="2" id="KW-1133">Transmembrane helix</keyword>
<keyword evidence="2" id="KW-0472">Membrane</keyword>
<dbReference type="EMBL" id="KB206479">
    <property type="protein sequence ID" value="ELP91135.1"/>
    <property type="molecule type" value="Genomic_DNA"/>
</dbReference>
<accession>A0A0A1UEA2</accession>
<evidence type="ECO:0000313" key="5">
    <source>
        <dbReference type="Proteomes" id="UP000014680"/>
    </source>
</evidence>
<dbReference type="OrthoDB" id="10061508at2759"/>
<dbReference type="Proteomes" id="UP000014680">
    <property type="component" value="Unassembled WGS sequence"/>
</dbReference>
<dbReference type="Pfam" id="PF01757">
    <property type="entry name" value="Acyl_transf_3"/>
    <property type="match status" value="1"/>
</dbReference>
<feature type="transmembrane region" description="Helical" evidence="2">
    <location>
        <begin position="409"/>
        <end position="427"/>
    </location>
</feature>
<proteinExistence type="predicted"/>
<reference evidence="4 5" key="1">
    <citation type="submission" date="2012-10" db="EMBL/GenBank/DDBJ databases">
        <authorList>
            <person name="Zafar N."/>
            <person name="Inman J."/>
            <person name="Hall N."/>
            <person name="Lorenzi H."/>
            <person name="Caler E."/>
        </authorList>
    </citation>
    <scope>NUCLEOTIDE SEQUENCE [LARGE SCALE GENOMIC DNA]</scope>
    <source>
        <strain evidence="4 5">IP1</strain>
    </source>
</reference>
<sequence length="514" mass="60397">MPNIVSNTTPSESIDMPQKIQPEQNKATNQFFNTIALLRGVCSVMIMLYHFAEFNPFAKKYFFSHSYLAVDFFFLVSGFFVSYTNRRTKDYNFIVKTQSILKSIIYTFWQKINQLFRFKNLANSFKNENMEIVINDTVDLSSSENSKNSSQVNSEENGNKINDKTDQNDIQTVNENVTDNTTLKIENKMLFENNCKNEKIEKCQTQKPNVFNPFKFLLRRAVRLFPMQLFSTIMAFTSYTSFYSLSFGNFVLCFLLNTFAIPNWNYRYTFNPNLVMWTIFYEYVYALIYAFFLKYIHIVLMIFVDVVFCLLLVLSQLHVLKFSFWQETMSFNMGYSLYDSGLFVGFTRAGFSYVNGIVFEFLISKLQIWWMKKYNKKLEIPFGAFICVLIVVISFVINVQNINGMLDNVYCLMCVCVVYPLVLIVATNHEIQNPVIKKLAIFGGNVSYPLFALHYTFMQYLAERNIVNINNTELVKWVLYLQMSFVVFVFSCAVQIYYDEPIRIYISRKLFQKK</sequence>
<dbReference type="GO" id="GO:0016747">
    <property type="term" value="F:acyltransferase activity, transferring groups other than amino-acyl groups"/>
    <property type="evidence" value="ECO:0007669"/>
    <property type="project" value="InterPro"/>
</dbReference>
<feature type="transmembrane region" description="Helical" evidence="2">
    <location>
        <begin position="439"/>
        <end position="457"/>
    </location>
</feature>
<dbReference type="InterPro" id="IPR002656">
    <property type="entry name" value="Acyl_transf_3_dom"/>
</dbReference>
<feature type="region of interest" description="Disordered" evidence="1">
    <location>
        <begin position="141"/>
        <end position="166"/>
    </location>
</feature>
<dbReference type="VEuPathDB" id="AmoebaDB:EIN_270210"/>
<gene>
    <name evidence="4" type="ORF">EIN_270210</name>
</gene>
<feature type="transmembrane region" description="Helical" evidence="2">
    <location>
        <begin position="299"/>
        <end position="320"/>
    </location>
</feature>
<evidence type="ECO:0000313" key="4">
    <source>
        <dbReference type="EMBL" id="ELP91135.1"/>
    </source>
</evidence>
<feature type="domain" description="Acyltransferase 3" evidence="3">
    <location>
        <begin position="214"/>
        <end position="493"/>
    </location>
</feature>
<feature type="transmembrane region" description="Helical" evidence="2">
    <location>
        <begin position="31"/>
        <end position="52"/>
    </location>
</feature>
<protein>
    <recommendedName>
        <fullName evidence="3">Acyltransferase 3 domain-containing protein</fullName>
    </recommendedName>
</protein>
<dbReference type="PANTHER" id="PTHR23028:SF134">
    <property type="entry name" value="PUTATIVE (AFU_ORTHOLOGUE AFUA_4G08520)-RELATED"/>
    <property type="match status" value="1"/>
</dbReference>
<dbReference type="KEGG" id="eiv:EIN_270210"/>
<feature type="transmembrane region" description="Helical" evidence="2">
    <location>
        <begin position="340"/>
        <end position="359"/>
    </location>
</feature>
<dbReference type="PANTHER" id="PTHR23028">
    <property type="entry name" value="ACETYLTRANSFERASE"/>
    <property type="match status" value="1"/>
</dbReference>
<keyword evidence="5" id="KW-1185">Reference proteome</keyword>
<organism evidence="4 5">
    <name type="scientific">Entamoeba invadens IP1</name>
    <dbReference type="NCBI Taxonomy" id="370355"/>
    <lineage>
        <taxon>Eukaryota</taxon>
        <taxon>Amoebozoa</taxon>
        <taxon>Evosea</taxon>
        <taxon>Archamoebae</taxon>
        <taxon>Mastigamoebida</taxon>
        <taxon>Entamoebidae</taxon>
        <taxon>Entamoeba</taxon>
    </lineage>
</organism>
<dbReference type="InterPro" id="IPR050879">
    <property type="entry name" value="Acyltransferase_3"/>
</dbReference>
<feature type="transmembrane region" description="Helical" evidence="2">
    <location>
        <begin position="274"/>
        <end position="292"/>
    </location>
</feature>
<evidence type="ECO:0000259" key="3">
    <source>
        <dbReference type="Pfam" id="PF01757"/>
    </source>
</evidence>
<dbReference type="RefSeq" id="XP_004257906.1">
    <property type="nucleotide sequence ID" value="XM_004257858.1"/>
</dbReference>
<evidence type="ECO:0000256" key="2">
    <source>
        <dbReference type="SAM" id="Phobius"/>
    </source>
</evidence>
<name>A0A0A1UEA2_ENTIV</name>
<feature type="transmembrane region" description="Helical" evidence="2">
    <location>
        <begin position="64"/>
        <end position="83"/>
    </location>
</feature>
<dbReference type="GeneID" id="14890068"/>
<feature type="compositionally biased region" description="Low complexity" evidence="1">
    <location>
        <begin position="141"/>
        <end position="156"/>
    </location>
</feature>
<keyword evidence="2" id="KW-0812">Transmembrane</keyword>
<evidence type="ECO:0000256" key="1">
    <source>
        <dbReference type="SAM" id="MobiDB-lite"/>
    </source>
</evidence>
<feature type="transmembrane region" description="Helical" evidence="2">
    <location>
        <begin position="477"/>
        <end position="498"/>
    </location>
</feature>
<feature type="transmembrane region" description="Helical" evidence="2">
    <location>
        <begin position="229"/>
        <end position="262"/>
    </location>
</feature>